<feature type="compositionally biased region" description="Polar residues" evidence="4">
    <location>
        <begin position="359"/>
        <end position="373"/>
    </location>
</feature>
<dbReference type="PRINTS" id="PR00454">
    <property type="entry name" value="ETSDOMAIN"/>
</dbReference>
<reference evidence="6" key="1">
    <citation type="submission" date="2020-11" db="EMBL/GenBank/DDBJ databases">
        <authorList>
            <person name="Tran Van P."/>
        </authorList>
    </citation>
    <scope>NUCLEOTIDE SEQUENCE</scope>
</reference>
<feature type="compositionally biased region" description="Low complexity" evidence="4">
    <location>
        <begin position="69"/>
        <end position="94"/>
    </location>
</feature>
<accession>A0A7R9IF92</accession>
<feature type="domain" description="ETS" evidence="5">
    <location>
        <begin position="433"/>
        <end position="513"/>
    </location>
</feature>
<dbReference type="GO" id="GO:0030154">
    <property type="term" value="P:cell differentiation"/>
    <property type="evidence" value="ECO:0007669"/>
    <property type="project" value="TreeGrafter"/>
</dbReference>
<evidence type="ECO:0000313" key="6">
    <source>
        <dbReference type="EMBL" id="CAD7457194.1"/>
    </source>
</evidence>
<dbReference type="PROSITE" id="PS00346">
    <property type="entry name" value="ETS_DOMAIN_2"/>
    <property type="match status" value="1"/>
</dbReference>
<dbReference type="GO" id="GO:0043565">
    <property type="term" value="F:sequence-specific DNA binding"/>
    <property type="evidence" value="ECO:0007669"/>
    <property type="project" value="InterPro"/>
</dbReference>
<comment type="similarity">
    <text evidence="1 3">Belongs to the ETS family.</text>
</comment>
<dbReference type="InterPro" id="IPR036390">
    <property type="entry name" value="WH_DNA-bd_sf"/>
</dbReference>
<dbReference type="Pfam" id="PF00178">
    <property type="entry name" value="Ets"/>
    <property type="match status" value="1"/>
</dbReference>
<sequence length="541" mass="60041">MQQFVTTTFVAGGFNNHLRSERPDGSHQQQECRDDGSPPPPPPPGYLHLRSPVYTLKDGGYGSGGGSLGDHLSPLGGDLQQQQQQQGYQPPQYEGESEYHSLEPTGAHPHHGQYLESSPEFYSPPAAHLQQHHPHHYVKNYSRGGQTDTGAGCHLRLFTPSAISYQYPVGNRFISSSPPLARLDSLSQSVFESRLQTFVQLADLVFAPHLRPVWDIHIVTRIRKDEGVKQKSVLVHPPGFEPDLPVTGIPDQTRLTPYPACPPMRLACGIVADISRFRWCFLCGHTPSNSTNNSGCDLHHIRDLAGPLPLIALCLRAQQEVPYLVNTTWVWGSELLASDPRVPGRYPHHDGYSDGYSSPYESSPFQTVPSSVGESWVGGPGDLTSHPHPAFMQGPPPRDGLGTANGDTKPALQASMLAGYSGGGPCFTGSGPIQLWQFLLELLTDKSCQGFISWTGDGWEFKLTDPDEVARRWGIRKNKPKMNYEKLSRGLRYYYDKNIIHKTAGKRYVYRFVCDLQNLLGYSPEEIHSMVDLKPEKKEDD</sequence>
<dbReference type="SUPFAM" id="SSF46785">
    <property type="entry name" value="Winged helix' DNA-binding domain"/>
    <property type="match status" value="1"/>
</dbReference>
<dbReference type="InterPro" id="IPR036388">
    <property type="entry name" value="WH-like_DNA-bd_sf"/>
</dbReference>
<dbReference type="FunFam" id="1.10.10.10:FF:000586">
    <property type="entry name" value="Uncharacterized protein, isoform B"/>
    <property type="match status" value="1"/>
</dbReference>
<dbReference type="GO" id="GO:0000981">
    <property type="term" value="F:DNA-binding transcription factor activity, RNA polymerase II-specific"/>
    <property type="evidence" value="ECO:0007669"/>
    <property type="project" value="TreeGrafter"/>
</dbReference>
<evidence type="ECO:0000256" key="1">
    <source>
        <dbReference type="ARBA" id="ARBA00005562"/>
    </source>
</evidence>
<dbReference type="GO" id="GO:0005634">
    <property type="term" value="C:nucleus"/>
    <property type="evidence" value="ECO:0007669"/>
    <property type="project" value="UniProtKB-SubCell"/>
</dbReference>
<evidence type="ECO:0000259" key="5">
    <source>
        <dbReference type="PROSITE" id="PS50061"/>
    </source>
</evidence>
<feature type="region of interest" description="Disordered" evidence="4">
    <location>
        <begin position="359"/>
        <end position="380"/>
    </location>
</feature>
<organism evidence="6">
    <name type="scientific">Timema tahoe</name>
    <dbReference type="NCBI Taxonomy" id="61484"/>
    <lineage>
        <taxon>Eukaryota</taxon>
        <taxon>Metazoa</taxon>
        <taxon>Ecdysozoa</taxon>
        <taxon>Arthropoda</taxon>
        <taxon>Hexapoda</taxon>
        <taxon>Insecta</taxon>
        <taxon>Pterygota</taxon>
        <taxon>Neoptera</taxon>
        <taxon>Polyneoptera</taxon>
        <taxon>Phasmatodea</taxon>
        <taxon>Timematodea</taxon>
        <taxon>Timematoidea</taxon>
        <taxon>Timematidae</taxon>
        <taxon>Timema</taxon>
    </lineage>
</organism>
<dbReference type="EMBL" id="OE001600">
    <property type="protein sequence ID" value="CAD7457194.1"/>
    <property type="molecule type" value="Genomic_DNA"/>
</dbReference>
<feature type="region of interest" description="Disordered" evidence="4">
    <location>
        <begin position="15"/>
        <end position="127"/>
    </location>
</feature>
<dbReference type="PANTHER" id="PTHR11849:SF289">
    <property type="entry name" value="ETS-LIKE PROTEIN POINTED"/>
    <property type="match status" value="1"/>
</dbReference>
<dbReference type="PANTHER" id="PTHR11849">
    <property type="entry name" value="ETS"/>
    <property type="match status" value="1"/>
</dbReference>
<evidence type="ECO:0000256" key="3">
    <source>
        <dbReference type="RuleBase" id="RU004019"/>
    </source>
</evidence>
<dbReference type="InterPro" id="IPR000418">
    <property type="entry name" value="Ets_dom"/>
</dbReference>
<proteinExistence type="inferred from homology"/>
<name>A0A7R9IF92_9NEOP</name>
<keyword evidence="3" id="KW-0539">Nucleus</keyword>
<feature type="compositionally biased region" description="Gly residues" evidence="4">
    <location>
        <begin position="59"/>
        <end position="68"/>
    </location>
</feature>
<keyword evidence="2 3" id="KW-0238">DNA-binding</keyword>
<dbReference type="PROSITE" id="PS00345">
    <property type="entry name" value="ETS_DOMAIN_1"/>
    <property type="match status" value="1"/>
</dbReference>
<dbReference type="Gene3D" id="1.10.10.10">
    <property type="entry name" value="Winged helix-like DNA-binding domain superfamily/Winged helix DNA-binding domain"/>
    <property type="match status" value="1"/>
</dbReference>
<gene>
    <name evidence="6" type="ORF">TTEB3V08_LOCUS5199</name>
</gene>
<feature type="compositionally biased region" description="Basic and acidic residues" evidence="4">
    <location>
        <begin position="18"/>
        <end position="36"/>
    </location>
</feature>
<dbReference type="PROSITE" id="PS50061">
    <property type="entry name" value="ETS_DOMAIN_3"/>
    <property type="match status" value="1"/>
</dbReference>
<dbReference type="InterPro" id="IPR046328">
    <property type="entry name" value="ETS_fam"/>
</dbReference>
<dbReference type="SMART" id="SM00413">
    <property type="entry name" value="ETS"/>
    <property type="match status" value="1"/>
</dbReference>
<protein>
    <recommendedName>
        <fullName evidence="5">ETS domain-containing protein</fullName>
    </recommendedName>
</protein>
<evidence type="ECO:0000256" key="4">
    <source>
        <dbReference type="SAM" id="MobiDB-lite"/>
    </source>
</evidence>
<dbReference type="AlphaFoldDB" id="A0A7R9IF92"/>
<comment type="subcellular location">
    <subcellularLocation>
        <location evidence="3">Nucleus</location>
    </subcellularLocation>
</comment>
<evidence type="ECO:0000256" key="2">
    <source>
        <dbReference type="ARBA" id="ARBA00023125"/>
    </source>
</evidence>